<dbReference type="Proteomes" id="UP000885830">
    <property type="component" value="Unassembled WGS sequence"/>
</dbReference>
<sequence>MDELTGEIIFRLPVNVTDGAFNPNVIVVDYETSLETERNLTYGGRVQKQILNGRVQIGSTFVHEGGSAKEAKAKADIVGAEVLAQLRKGTDFRAEIAASRTNTGENGSYETATAYLAEIVHTSEKLTADAYLRSEDGGFGLRQRSSATNGIRRYGANVSYKVSEFENEKTGRRGSRYIAASAYREENLGTNNERTAAEITFNHEGEALDASLGLRHVQDKFAAADTRQSLQLVSRLGYRLPQYGLTLGATREQSLGSKNQVGDFPTRTRLSLDKTITDKATVRISHDILDGENAGGQNTTIGVSYAPWAGTEITAGSDMITSDAGRRLGATVGVDQQFQLSEKWSASVGLTNRRILKAEGSIDQIAPDTAVSALETNESYTAAYIGAAYRAPKTNFSGRLEAREATDSNAYIGSFAAVRELSEKLSFAGAFRANYKEQTSRDDLGQINNSTATRFDGRLGLAWRPRDEGLIILDRFDVVIDDNLSDTKTVKFINNFAANAQLSDRWQLAGNYGVKYTQTEFENESYNGFTHLVGTETRFDITQRIDIGLHGSILYTSQDSAFNYAYGPSIGFSPKDNVWISLGYNVEGFYDGDFSAAEYAQRGPFIKLRVKFDQNTARGLLNFISPSQTRGK</sequence>
<proteinExistence type="predicted"/>
<gene>
    <name evidence="1" type="ORF">ENJ42_03090</name>
</gene>
<comment type="caution">
    <text evidence="1">The sequence shown here is derived from an EMBL/GenBank/DDBJ whole genome shotgun (WGS) entry which is preliminary data.</text>
</comment>
<protein>
    <submittedName>
        <fullName evidence="1">Uncharacterized protein</fullName>
    </submittedName>
</protein>
<dbReference type="AlphaFoldDB" id="A0A7C5QNX0"/>
<reference evidence="1" key="1">
    <citation type="journal article" date="2020" name="mSystems">
        <title>Genome- and Community-Level Interaction Insights into Carbon Utilization and Element Cycling Functions of Hydrothermarchaeota in Hydrothermal Sediment.</title>
        <authorList>
            <person name="Zhou Z."/>
            <person name="Liu Y."/>
            <person name="Xu W."/>
            <person name="Pan J."/>
            <person name="Luo Z.H."/>
            <person name="Li M."/>
        </authorList>
    </citation>
    <scope>NUCLEOTIDE SEQUENCE [LARGE SCALE GENOMIC DNA]</scope>
    <source>
        <strain evidence="1">HyVt-485</strain>
    </source>
</reference>
<accession>A0A7C5QNX0</accession>
<organism evidence="1">
    <name type="scientific">Hellea balneolensis</name>
    <dbReference type="NCBI Taxonomy" id="287478"/>
    <lineage>
        <taxon>Bacteria</taxon>
        <taxon>Pseudomonadati</taxon>
        <taxon>Pseudomonadota</taxon>
        <taxon>Alphaproteobacteria</taxon>
        <taxon>Maricaulales</taxon>
        <taxon>Robiginitomaculaceae</taxon>
        <taxon>Hellea</taxon>
    </lineage>
</organism>
<evidence type="ECO:0000313" key="1">
    <source>
        <dbReference type="EMBL" id="HHL42581.1"/>
    </source>
</evidence>
<name>A0A7C5QNX0_9PROT</name>
<dbReference type="EMBL" id="DRMJ01000151">
    <property type="protein sequence ID" value="HHL42581.1"/>
    <property type="molecule type" value="Genomic_DNA"/>
</dbReference>